<protein>
    <submittedName>
        <fullName evidence="3">Uncharacterized protein LOC18593241 isoform X1</fullName>
    </submittedName>
</protein>
<evidence type="ECO:0000313" key="2">
    <source>
        <dbReference type="Proteomes" id="UP000694886"/>
    </source>
</evidence>
<dbReference type="GeneID" id="18593241"/>
<dbReference type="RefSeq" id="XP_017980571.1">
    <property type="nucleotide sequence ID" value="XM_018125082.1"/>
</dbReference>
<gene>
    <name evidence="3" type="primary">LOC18593241</name>
</gene>
<reference evidence="2" key="1">
    <citation type="journal article" date="1997" name="Nucleic Acids Res.">
        <title>tRNAscan-SE: a program for improved detection of transfer RNA genes in genomic sequence.</title>
        <authorList>
            <person name="Lowe T.M."/>
            <person name="Eddy S.R."/>
        </authorList>
    </citation>
    <scope>NUCLEOTIDE SEQUENCE [LARGE SCALE GENOMIC DNA]</scope>
    <source>
        <strain evidence="2">r\B97-61/B2</strain>
    </source>
</reference>
<dbReference type="Gramene" id="Tc07v2_t000800.6">
    <property type="protein sequence ID" value="Tc07v2_p000800.6"/>
    <property type="gene ID" value="Tc07v2_g000800"/>
</dbReference>
<dbReference type="PANTHER" id="PTHR15668:SF4">
    <property type="entry name" value="COILED-COIL DOMAIN-CONTAINING PROTEIN 22"/>
    <property type="match status" value="1"/>
</dbReference>
<keyword evidence="1" id="KW-0472">Membrane</keyword>
<proteinExistence type="predicted"/>
<sequence length="122" mass="14052">MVVEKLCCLTLLHLLSFLLILVVAILIVLQPKVASRRSYTEWIKESTKNSGELDADIERILRGTRELQLESNSIQERLQGSKERPCQATGCSLAYMRALSKSLRKFSRLIESEQKWLTMKRN</sequence>
<keyword evidence="1" id="KW-1133">Transmembrane helix</keyword>
<evidence type="ECO:0000256" key="1">
    <source>
        <dbReference type="SAM" id="Phobius"/>
    </source>
</evidence>
<dbReference type="Proteomes" id="UP000694886">
    <property type="component" value="Chromosome 7"/>
</dbReference>
<name>A0AB32WP82_THECC</name>
<accession>A0AB32WP82</accession>
<feature type="transmembrane region" description="Helical" evidence="1">
    <location>
        <begin position="12"/>
        <end position="29"/>
    </location>
</feature>
<dbReference type="InterPro" id="IPR008530">
    <property type="entry name" value="CCDC22"/>
</dbReference>
<evidence type="ECO:0000313" key="3">
    <source>
        <dbReference type="RefSeq" id="XP_017980571.1"/>
    </source>
</evidence>
<dbReference type="KEGG" id="tcc:18593241"/>
<dbReference type="AlphaFoldDB" id="A0AB32WP82"/>
<dbReference type="PANTHER" id="PTHR15668">
    <property type="entry name" value="JM1 PROTEIN"/>
    <property type="match status" value="1"/>
</dbReference>
<organism evidence="2 3">
    <name type="scientific">Theobroma cacao</name>
    <name type="common">Cacao</name>
    <name type="synonym">Cocoa</name>
    <dbReference type="NCBI Taxonomy" id="3641"/>
    <lineage>
        <taxon>Eukaryota</taxon>
        <taxon>Viridiplantae</taxon>
        <taxon>Streptophyta</taxon>
        <taxon>Embryophyta</taxon>
        <taxon>Tracheophyta</taxon>
        <taxon>Spermatophyta</taxon>
        <taxon>Magnoliopsida</taxon>
        <taxon>eudicotyledons</taxon>
        <taxon>Gunneridae</taxon>
        <taxon>Pentapetalae</taxon>
        <taxon>rosids</taxon>
        <taxon>malvids</taxon>
        <taxon>Malvales</taxon>
        <taxon>Malvaceae</taxon>
        <taxon>Byttnerioideae</taxon>
        <taxon>Theobroma</taxon>
    </lineage>
</organism>
<reference evidence="3" key="2">
    <citation type="submission" date="2025-08" db="UniProtKB">
        <authorList>
            <consortium name="RefSeq"/>
        </authorList>
    </citation>
    <scope>IDENTIFICATION</scope>
</reference>
<keyword evidence="1" id="KW-0812">Transmembrane</keyword>